<dbReference type="InterPro" id="IPR020845">
    <property type="entry name" value="AMP-binding_CS"/>
</dbReference>
<feature type="domain" description="AMP-binding enzyme C-terminal" evidence="4">
    <location>
        <begin position="458"/>
        <end position="534"/>
    </location>
</feature>
<dbReference type="GO" id="GO:0006631">
    <property type="term" value="P:fatty acid metabolic process"/>
    <property type="evidence" value="ECO:0007669"/>
    <property type="project" value="TreeGrafter"/>
</dbReference>
<dbReference type="SUPFAM" id="SSF56801">
    <property type="entry name" value="Acetyl-CoA synthetase-like"/>
    <property type="match status" value="1"/>
</dbReference>
<proteinExistence type="inferred from homology"/>
<dbReference type="InterPro" id="IPR045851">
    <property type="entry name" value="AMP-bd_C_sf"/>
</dbReference>
<dbReference type="Gene3D" id="3.30.300.30">
    <property type="match status" value="1"/>
</dbReference>
<keyword evidence="6" id="KW-1185">Reference proteome</keyword>
<keyword evidence="2 5" id="KW-0436">Ligase</keyword>
<comment type="similarity">
    <text evidence="1">Belongs to the ATP-dependent AMP-binding enzyme family.</text>
</comment>
<protein>
    <submittedName>
        <fullName evidence="5">Mycobactin salicyl-AMP ligase</fullName>
    </submittedName>
</protein>
<dbReference type="Proteomes" id="UP000184603">
    <property type="component" value="Unassembled WGS sequence"/>
</dbReference>
<evidence type="ECO:0000259" key="4">
    <source>
        <dbReference type="Pfam" id="PF13193"/>
    </source>
</evidence>
<dbReference type="Pfam" id="PF13193">
    <property type="entry name" value="AMP-binding_C"/>
    <property type="match status" value="1"/>
</dbReference>
<organism evidence="5 6">
    <name type="scientific">Desulfopila aestuarii DSM 18488</name>
    <dbReference type="NCBI Taxonomy" id="1121416"/>
    <lineage>
        <taxon>Bacteria</taxon>
        <taxon>Pseudomonadati</taxon>
        <taxon>Thermodesulfobacteriota</taxon>
        <taxon>Desulfobulbia</taxon>
        <taxon>Desulfobulbales</taxon>
        <taxon>Desulfocapsaceae</taxon>
        <taxon>Desulfopila</taxon>
    </lineage>
</organism>
<evidence type="ECO:0000256" key="2">
    <source>
        <dbReference type="ARBA" id="ARBA00022598"/>
    </source>
</evidence>
<dbReference type="PANTHER" id="PTHR43201:SF5">
    <property type="entry name" value="MEDIUM-CHAIN ACYL-COA LIGASE ACSF2, MITOCHONDRIAL"/>
    <property type="match status" value="1"/>
</dbReference>
<evidence type="ECO:0000313" key="6">
    <source>
        <dbReference type="Proteomes" id="UP000184603"/>
    </source>
</evidence>
<dbReference type="RefSeq" id="WP_073615963.1">
    <property type="nucleotide sequence ID" value="NZ_FRFE01000035.1"/>
</dbReference>
<dbReference type="GO" id="GO:0031956">
    <property type="term" value="F:medium-chain fatty acid-CoA ligase activity"/>
    <property type="evidence" value="ECO:0007669"/>
    <property type="project" value="TreeGrafter"/>
</dbReference>
<reference evidence="5 6" key="1">
    <citation type="submission" date="2016-12" db="EMBL/GenBank/DDBJ databases">
        <authorList>
            <person name="Song W.-J."/>
            <person name="Kurnit D.M."/>
        </authorList>
    </citation>
    <scope>NUCLEOTIDE SEQUENCE [LARGE SCALE GENOMIC DNA]</scope>
    <source>
        <strain evidence="5 6">DSM 18488</strain>
    </source>
</reference>
<feature type="domain" description="AMP-dependent synthetase/ligase" evidence="3">
    <location>
        <begin position="34"/>
        <end position="407"/>
    </location>
</feature>
<dbReference type="EMBL" id="FRFE01000035">
    <property type="protein sequence ID" value="SHO52386.1"/>
    <property type="molecule type" value="Genomic_DNA"/>
</dbReference>
<dbReference type="InterPro" id="IPR000873">
    <property type="entry name" value="AMP-dep_synth/lig_dom"/>
</dbReference>
<dbReference type="STRING" id="1121416.SAMN02745220_04541"/>
<dbReference type="InterPro" id="IPR042099">
    <property type="entry name" value="ANL_N_sf"/>
</dbReference>
<name>A0A1M7YIH7_9BACT</name>
<dbReference type="OrthoDB" id="9803968at2"/>
<sequence>MTQLLEGTIPYREEDVKKYIDKGWWRGITLGDLLDRAADMHPDKEAFVDRTNRYTYGQAREKANKLALGLIRLGVQPLERVLIQLPNWNEFVFAYFACQKIGAIAVLLIDRYRPYEIDRLIDITGATAWIVPKNTHKINFVPIINDVLQDHPEVKNVITVRGQVDQPGFSCMENLIDDSQLTPENLELLAACNPDPMQVAHMGPTGGTTGAPKIVPRIHNSLVCGVESCSMSWGQHCEDINLIAGPIGHDLSFTKGFLGAVITQGKVIFQSELDNESICKCIEQEKVTSIIWVPTLAKRLVQYADLNSYNLSSLRKMHSAGGASHPDLVKEVIDRLDMKFFNGYGGTEGMTCITRNIDDYQTICCTVGRPTFPHDHYKVVDANGKELTTGQQGELLVKGPSVFSGYFSNPEENALVFDNEGYFKTGDLATINEKGYISLTGRIKEMINRGGESISSSEIEKLINRHPKVAVCAVIPMPDPLMGERACAYVEPKDEAVLTFEEIIAFLKDQKASVLQLPERIEFVNKMPVTATEKLNKKALRADIEKKLSEEAVA</sequence>
<evidence type="ECO:0000313" key="5">
    <source>
        <dbReference type="EMBL" id="SHO52386.1"/>
    </source>
</evidence>
<accession>A0A1M7YIH7</accession>
<evidence type="ECO:0000259" key="3">
    <source>
        <dbReference type="Pfam" id="PF00501"/>
    </source>
</evidence>
<dbReference type="AlphaFoldDB" id="A0A1M7YIH7"/>
<dbReference type="Pfam" id="PF00501">
    <property type="entry name" value="AMP-binding"/>
    <property type="match status" value="1"/>
</dbReference>
<dbReference type="InterPro" id="IPR025110">
    <property type="entry name" value="AMP-bd_C"/>
</dbReference>
<dbReference type="Gene3D" id="3.40.50.12780">
    <property type="entry name" value="N-terminal domain of ligase-like"/>
    <property type="match status" value="1"/>
</dbReference>
<dbReference type="PANTHER" id="PTHR43201">
    <property type="entry name" value="ACYL-COA SYNTHETASE"/>
    <property type="match status" value="1"/>
</dbReference>
<evidence type="ECO:0000256" key="1">
    <source>
        <dbReference type="ARBA" id="ARBA00006432"/>
    </source>
</evidence>
<dbReference type="PROSITE" id="PS00455">
    <property type="entry name" value="AMP_BINDING"/>
    <property type="match status" value="1"/>
</dbReference>
<gene>
    <name evidence="5" type="ORF">SAMN02745220_04541</name>
</gene>